<protein>
    <submittedName>
        <fullName evidence="5">Mandelate racemase/muconate lactonizing enzyme family protein</fullName>
    </submittedName>
</protein>
<evidence type="ECO:0000313" key="6">
    <source>
        <dbReference type="Proteomes" id="UP001596492"/>
    </source>
</evidence>
<reference evidence="6" key="1">
    <citation type="journal article" date="2019" name="Int. J. Syst. Evol. Microbiol.">
        <title>The Global Catalogue of Microorganisms (GCM) 10K type strain sequencing project: providing services to taxonomists for standard genome sequencing and annotation.</title>
        <authorList>
            <consortium name="The Broad Institute Genomics Platform"/>
            <consortium name="The Broad Institute Genome Sequencing Center for Infectious Disease"/>
            <person name="Wu L."/>
            <person name="Ma J."/>
        </authorList>
    </citation>
    <scope>NUCLEOTIDE SEQUENCE [LARGE SCALE GENOMIC DNA]</scope>
    <source>
        <strain evidence="6">CCUG 51308</strain>
    </source>
</reference>
<dbReference type="SUPFAM" id="SSF51604">
    <property type="entry name" value="Enolase C-terminal domain-like"/>
    <property type="match status" value="1"/>
</dbReference>
<dbReference type="InterPro" id="IPR013342">
    <property type="entry name" value="Mandelate_racemase_C"/>
</dbReference>
<accession>A0ABW2IPK2</accession>
<dbReference type="Gene3D" id="3.30.390.10">
    <property type="entry name" value="Enolase-like, N-terminal domain"/>
    <property type="match status" value="1"/>
</dbReference>
<feature type="domain" description="Mandelate racemase/muconate lactonizing enzyme C-terminal" evidence="4">
    <location>
        <begin position="162"/>
        <end position="259"/>
    </location>
</feature>
<dbReference type="PANTHER" id="PTHR13794:SF58">
    <property type="entry name" value="MITOCHONDRIAL ENOLASE SUPERFAMILY MEMBER 1"/>
    <property type="match status" value="1"/>
</dbReference>
<name>A0ABW2IPK2_9PROT</name>
<keyword evidence="2" id="KW-0479">Metal-binding</keyword>
<evidence type="ECO:0000256" key="2">
    <source>
        <dbReference type="ARBA" id="ARBA00022723"/>
    </source>
</evidence>
<dbReference type="Gene3D" id="3.20.20.120">
    <property type="entry name" value="Enolase-like C-terminal domain"/>
    <property type="match status" value="1"/>
</dbReference>
<evidence type="ECO:0000256" key="1">
    <source>
        <dbReference type="ARBA" id="ARBA00001946"/>
    </source>
</evidence>
<dbReference type="SMART" id="SM00922">
    <property type="entry name" value="MR_MLE"/>
    <property type="match status" value="1"/>
</dbReference>
<keyword evidence="6" id="KW-1185">Reference proteome</keyword>
<evidence type="ECO:0000256" key="3">
    <source>
        <dbReference type="ARBA" id="ARBA00022842"/>
    </source>
</evidence>
<gene>
    <name evidence="5" type="ORF">ACFQS8_13920</name>
</gene>
<dbReference type="Pfam" id="PF13378">
    <property type="entry name" value="MR_MLE_C"/>
    <property type="match status" value="1"/>
</dbReference>
<dbReference type="SUPFAM" id="SSF54826">
    <property type="entry name" value="Enolase N-terminal domain-like"/>
    <property type="match status" value="1"/>
</dbReference>
<dbReference type="InterPro" id="IPR034382">
    <property type="entry name" value="AHGA_cycloisomerase"/>
</dbReference>
<dbReference type="InterPro" id="IPR046945">
    <property type="entry name" value="RHMD-like"/>
</dbReference>
<sequence length="380" mass="41100">MSSDSLNTGVVAPIEAFAIKSVKTEYYHIPLAEPLVDASHGTHTFFELIVCRITGSNGVEGVGYTYTGGSGGRGIYSLIKDDLTPRILSKNGADIESVWAGMQKDLHYVGRGGLLSFAISAIDIALWDIKCKALDAPLWKVLNAPSNQTACYAGFIDLHLEGEQLQELVKKHVAIGHTAVKTKVGRADIAEDVRRVSEIREVLGASNKLMVDANWSYTVERAIEFGKAVKEFDIGWFEEPISPDEFEDYAVIADATGLPLAMGENLHIVEEFERAIKYAGLAYLQPDCSNIGGITGFLKVSDLAAKAGLKICSHGMHELHVSLLAAQPHAGMLEVHSFPIDKYTISPLEVRDGLAFAPNHVGTGVVFDEALIGPHLISQT</sequence>
<dbReference type="Pfam" id="PF02746">
    <property type="entry name" value="MR_MLE_N"/>
    <property type="match status" value="1"/>
</dbReference>
<dbReference type="InterPro" id="IPR029017">
    <property type="entry name" value="Enolase-like_N"/>
</dbReference>
<comment type="cofactor">
    <cofactor evidence="1">
        <name>Mg(2+)</name>
        <dbReference type="ChEBI" id="CHEBI:18420"/>
    </cofactor>
</comment>
<keyword evidence="3" id="KW-0460">Magnesium</keyword>
<dbReference type="Proteomes" id="UP001596492">
    <property type="component" value="Unassembled WGS sequence"/>
</dbReference>
<dbReference type="SFLD" id="SFLDG00179">
    <property type="entry name" value="mandelate_racemase"/>
    <property type="match status" value="1"/>
</dbReference>
<organism evidence="5 6">
    <name type="scientific">Hirschia litorea</name>
    <dbReference type="NCBI Taxonomy" id="1199156"/>
    <lineage>
        <taxon>Bacteria</taxon>
        <taxon>Pseudomonadati</taxon>
        <taxon>Pseudomonadota</taxon>
        <taxon>Alphaproteobacteria</taxon>
        <taxon>Hyphomonadales</taxon>
        <taxon>Hyphomonadaceae</taxon>
        <taxon>Hirschia</taxon>
    </lineage>
</organism>
<proteinExistence type="predicted"/>
<dbReference type="InterPro" id="IPR036849">
    <property type="entry name" value="Enolase-like_C_sf"/>
</dbReference>
<comment type="caution">
    <text evidence="5">The sequence shown here is derived from an EMBL/GenBank/DDBJ whole genome shotgun (WGS) entry which is preliminary data.</text>
</comment>
<dbReference type="SFLD" id="SFLDF00557">
    <property type="entry name" value="3_6-anhydro-alpha-L-galactonat"/>
    <property type="match status" value="1"/>
</dbReference>
<evidence type="ECO:0000259" key="4">
    <source>
        <dbReference type="SMART" id="SM00922"/>
    </source>
</evidence>
<dbReference type="SFLD" id="SFLDS00001">
    <property type="entry name" value="Enolase"/>
    <property type="match status" value="1"/>
</dbReference>
<dbReference type="InterPro" id="IPR029065">
    <property type="entry name" value="Enolase_C-like"/>
</dbReference>
<dbReference type="RefSeq" id="WP_382168392.1">
    <property type="nucleotide sequence ID" value="NZ_JBHTBR010000005.1"/>
</dbReference>
<evidence type="ECO:0000313" key="5">
    <source>
        <dbReference type="EMBL" id="MFC7292725.1"/>
    </source>
</evidence>
<dbReference type="InterPro" id="IPR013341">
    <property type="entry name" value="Mandelate_racemase_N_dom"/>
</dbReference>
<dbReference type="PANTHER" id="PTHR13794">
    <property type="entry name" value="ENOLASE SUPERFAMILY, MANDELATE RACEMASE"/>
    <property type="match status" value="1"/>
</dbReference>
<dbReference type="CDD" id="cd03316">
    <property type="entry name" value="MR_like"/>
    <property type="match status" value="1"/>
</dbReference>
<dbReference type="EMBL" id="JBHTBR010000005">
    <property type="protein sequence ID" value="MFC7292725.1"/>
    <property type="molecule type" value="Genomic_DNA"/>
</dbReference>